<accession>A0A7X0SDA0</accession>
<dbReference type="PANTHER" id="PTHR37291">
    <property type="entry name" value="5-METHYLCYTOSINE-SPECIFIC RESTRICTION ENZYME B"/>
    <property type="match status" value="1"/>
</dbReference>
<comment type="caution">
    <text evidence="2">The sequence shown here is derived from an EMBL/GenBank/DDBJ whole genome shotgun (WGS) entry which is preliminary data.</text>
</comment>
<dbReference type="InterPro" id="IPR011704">
    <property type="entry name" value="ATPase_dyneun-rel_AAA"/>
</dbReference>
<dbReference type="SUPFAM" id="SSF52540">
    <property type="entry name" value="P-loop containing nucleoside triphosphate hydrolases"/>
    <property type="match status" value="1"/>
</dbReference>
<name>A0A7X0SDA0_9CLOT</name>
<dbReference type="Gene3D" id="3.40.50.300">
    <property type="entry name" value="P-loop containing nucleotide triphosphate hydrolases"/>
    <property type="match status" value="1"/>
</dbReference>
<evidence type="ECO:0000259" key="1">
    <source>
        <dbReference type="Pfam" id="PF07728"/>
    </source>
</evidence>
<dbReference type="Proteomes" id="UP000585258">
    <property type="component" value="Unassembled WGS sequence"/>
</dbReference>
<dbReference type="Pfam" id="PF07728">
    <property type="entry name" value="AAA_5"/>
    <property type="match status" value="1"/>
</dbReference>
<evidence type="ECO:0000313" key="2">
    <source>
        <dbReference type="EMBL" id="MBB6714127.1"/>
    </source>
</evidence>
<dbReference type="AlphaFoldDB" id="A0A7X0SDA0"/>
<dbReference type="InterPro" id="IPR027417">
    <property type="entry name" value="P-loop_NTPase"/>
</dbReference>
<dbReference type="PANTHER" id="PTHR37291:SF1">
    <property type="entry name" value="TYPE IV METHYL-DIRECTED RESTRICTION ENZYME ECOKMCRB SUBUNIT"/>
    <property type="match status" value="1"/>
</dbReference>
<dbReference type="InterPro" id="IPR052934">
    <property type="entry name" value="Methyl-DNA_Rec/Restrict_Enz"/>
</dbReference>
<dbReference type="EMBL" id="JACKWY010000002">
    <property type="protein sequence ID" value="MBB6714127.1"/>
    <property type="molecule type" value="Genomic_DNA"/>
</dbReference>
<sequence length="628" mass="73707">MWDSGVFWLGFDRNIDLTNEIKNSIDIEKYIDTNCEHKEAIKIFSKIKSGDYILNKAVFHDTDNNIIVNNYVGIIKEDFNIAYKLDTNLGHTLSVKWISKDSMNLNEYVYTEKFCKIDGEDIEGKLKEIGLEDNEDIIDELKSSTDDRFWLKNFFYKDINESIKNNELIISINRKNVEVLKNINKGSYILFINNENIEGKPDYYSIKISGVCKVKEDFNVECIFNNNKNYKFSVEYLAEEKKVEEKFLSIQNFKTDNTNFKVGKSVFNKSLNIILSGPPGTGKTYNVSRESIKIFNYLVYMEKCNNNTVYTKKLIEKMSKYKIIKFCTFHQSYGYEDFIEGLKSDGSGNFKPEDGIFKEIAIEALYDGLKFYKKVHIEVNKDKLEEWEINKLKKELVLENVYDSDSFDFDNAKNYIMVIDEINRGNISKIFGELITLLEEDKRLTKDNQMIVKLPYSKEDFSLPPNLYIVGTMNTSDKSIALMDVALRRRFEFKEMMPQSSLLTTVDNVDLEKMLETMNKRIEFLYDRDYMIGHAYFINVKNIEEISRTFKNKIIPLLQEYFYDDWEKIGLILGGIGKDTKDSYIVYKQEIRASDLFKDNNISNKYGSKIKYYIKDDISIEELRNIYE</sequence>
<evidence type="ECO:0000313" key="3">
    <source>
        <dbReference type="Proteomes" id="UP000585258"/>
    </source>
</evidence>
<protein>
    <submittedName>
        <fullName evidence="2">AAA family ATPase</fullName>
    </submittedName>
</protein>
<organism evidence="2 3">
    <name type="scientific">Clostridium gasigenes</name>
    <dbReference type="NCBI Taxonomy" id="94869"/>
    <lineage>
        <taxon>Bacteria</taxon>
        <taxon>Bacillati</taxon>
        <taxon>Bacillota</taxon>
        <taxon>Clostridia</taxon>
        <taxon>Eubacteriales</taxon>
        <taxon>Clostridiaceae</taxon>
        <taxon>Clostridium</taxon>
    </lineage>
</organism>
<proteinExistence type="predicted"/>
<dbReference type="GO" id="GO:0005524">
    <property type="term" value="F:ATP binding"/>
    <property type="evidence" value="ECO:0007669"/>
    <property type="project" value="InterPro"/>
</dbReference>
<gene>
    <name evidence="2" type="ORF">H7E68_05170</name>
</gene>
<reference evidence="2 3" key="1">
    <citation type="submission" date="2020-08" db="EMBL/GenBank/DDBJ databases">
        <title>Clostridia isolated from Swiss meat.</title>
        <authorList>
            <person name="Wambui J."/>
            <person name="Stevens M.J.A."/>
            <person name="Stephan R."/>
        </authorList>
    </citation>
    <scope>NUCLEOTIDE SEQUENCE [LARGE SCALE GENOMIC DNA]</scope>
    <source>
        <strain evidence="2 3">CM001</strain>
    </source>
</reference>
<feature type="domain" description="ATPase dynein-related AAA" evidence="1">
    <location>
        <begin position="385"/>
        <end position="491"/>
    </location>
</feature>
<dbReference type="GO" id="GO:0016887">
    <property type="term" value="F:ATP hydrolysis activity"/>
    <property type="evidence" value="ECO:0007669"/>
    <property type="project" value="InterPro"/>
</dbReference>